<name>S7PRZ9_GLOTA</name>
<keyword evidence="2" id="KW-0472">Membrane</keyword>
<proteinExistence type="predicted"/>
<dbReference type="EMBL" id="KB469338">
    <property type="protein sequence ID" value="EPQ50163.1"/>
    <property type="molecule type" value="Genomic_DNA"/>
</dbReference>
<keyword evidence="2" id="KW-1133">Transmembrane helix</keyword>
<feature type="compositionally biased region" description="Polar residues" evidence="1">
    <location>
        <begin position="46"/>
        <end position="69"/>
    </location>
</feature>
<evidence type="ECO:0000313" key="4">
    <source>
        <dbReference type="Proteomes" id="UP000030669"/>
    </source>
</evidence>
<dbReference type="GeneID" id="19302954"/>
<dbReference type="KEGG" id="gtr:GLOTRDRAFT_134197"/>
<feature type="transmembrane region" description="Helical" evidence="2">
    <location>
        <begin position="6"/>
        <end position="29"/>
    </location>
</feature>
<evidence type="ECO:0000256" key="1">
    <source>
        <dbReference type="SAM" id="MobiDB-lite"/>
    </source>
</evidence>
<keyword evidence="4" id="KW-1185">Reference proteome</keyword>
<evidence type="ECO:0000256" key="2">
    <source>
        <dbReference type="SAM" id="Phobius"/>
    </source>
</evidence>
<accession>S7PRZ9</accession>
<protein>
    <submittedName>
        <fullName evidence="3">Uncharacterized protein</fullName>
    </submittedName>
</protein>
<feature type="region of interest" description="Disordered" evidence="1">
    <location>
        <begin position="43"/>
        <end position="82"/>
    </location>
</feature>
<reference evidence="3 4" key="1">
    <citation type="journal article" date="2012" name="Science">
        <title>The Paleozoic origin of enzymatic lignin decomposition reconstructed from 31 fungal genomes.</title>
        <authorList>
            <person name="Floudas D."/>
            <person name="Binder M."/>
            <person name="Riley R."/>
            <person name="Barry K."/>
            <person name="Blanchette R.A."/>
            <person name="Henrissat B."/>
            <person name="Martinez A.T."/>
            <person name="Otillar R."/>
            <person name="Spatafora J.W."/>
            <person name="Yadav J.S."/>
            <person name="Aerts A."/>
            <person name="Benoit I."/>
            <person name="Boyd A."/>
            <person name="Carlson A."/>
            <person name="Copeland A."/>
            <person name="Coutinho P.M."/>
            <person name="de Vries R.P."/>
            <person name="Ferreira P."/>
            <person name="Findley K."/>
            <person name="Foster B."/>
            <person name="Gaskell J."/>
            <person name="Glotzer D."/>
            <person name="Gorecki P."/>
            <person name="Heitman J."/>
            <person name="Hesse C."/>
            <person name="Hori C."/>
            <person name="Igarashi K."/>
            <person name="Jurgens J.A."/>
            <person name="Kallen N."/>
            <person name="Kersten P."/>
            <person name="Kohler A."/>
            <person name="Kuees U."/>
            <person name="Kumar T.K.A."/>
            <person name="Kuo A."/>
            <person name="LaButti K."/>
            <person name="Larrondo L.F."/>
            <person name="Lindquist E."/>
            <person name="Ling A."/>
            <person name="Lombard V."/>
            <person name="Lucas S."/>
            <person name="Lundell T."/>
            <person name="Martin R."/>
            <person name="McLaughlin D.J."/>
            <person name="Morgenstern I."/>
            <person name="Morin E."/>
            <person name="Murat C."/>
            <person name="Nagy L.G."/>
            <person name="Nolan M."/>
            <person name="Ohm R.A."/>
            <person name="Patyshakuliyeva A."/>
            <person name="Rokas A."/>
            <person name="Ruiz-Duenas F.J."/>
            <person name="Sabat G."/>
            <person name="Salamov A."/>
            <person name="Samejima M."/>
            <person name="Schmutz J."/>
            <person name="Slot J.C."/>
            <person name="St John F."/>
            <person name="Stenlid J."/>
            <person name="Sun H."/>
            <person name="Sun S."/>
            <person name="Syed K."/>
            <person name="Tsang A."/>
            <person name="Wiebenga A."/>
            <person name="Young D."/>
            <person name="Pisabarro A."/>
            <person name="Eastwood D.C."/>
            <person name="Martin F."/>
            <person name="Cullen D."/>
            <person name="Grigoriev I.V."/>
            <person name="Hibbett D.S."/>
        </authorList>
    </citation>
    <scope>NUCLEOTIDE SEQUENCE [LARGE SCALE GENOMIC DNA]</scope>
    <source>
        <strain evidence="3 4">ATCC 11539</strain>
    </source>
</reference>
<dbReference type="Gene3D" id="1.20.1250.20">
    <property type="entry name" value="MFS general substrate transporter like domains"/>
    <property type="match status" value="1"/>
</dbReference>
<organism evidence="3 4">
    <name type="scientific">Gloeophyllum trabeum (strain ATCC 11539 / FP-39264 / Madison 617)</name>
    <name type="common">Brown rot fungus</name>
    <dbReference type="NCBI Taxonomy" id="670483"/>
    <lineage>
        <taxon>Eukaryota</taxon>
        <taxon>Fungi</taxon>
        <taxon>Dikarya</taxon>
        <taxon>Basidiomycota</taxon>
        <taxon>Agaricomycotina</taxon>
        <taxon>Agaricomycetes</taxon>
        <taxon>Gloeophyllales</taxon>
        <taxon>Gloeophyllaceae</taxon>
        <taxon>Gloeophyllum</taxon>
    </lineage>
</organism>
<dbReference type="AlphaFoldDB" id="S7PRZ9"/>
<evidence type="ECO:0000313" key="3">
    <source>
        <dbReference type="EMBL" id="EPQ50163.1"/>
    </source>
</evidence>
<dbReference type="HOGENOM" id="CLU_1917275_0_0_1"/>
<sequence length="132" mass="14483">MPLTSPSLPFIFQILPSLFLAAGALFPAFSSHWLASKGRDEECLSSLPSSANSRQTTPASGRSTSTFASRSPPRRRWSNQAPEFGWQAGLKVDLDREVVLWPDLPRTGRYKRTLVGMGLMSVQLSAGPSFTR</sequence>
<dbReference type="InterPro" id="IPR036259">
    <property type="entry name" value="MFS_trans_sf"/>
</dbReference>
<keyword evidence="2" id="KW-0812">Transmembrane</keyword>
<dbReference type="RefSeq" id="XP_007871379.1">
    <property type="nucleotide sequence ID" value="XM_007873188.1"/>
</dbReference>
<dbReference type="Proteomes" id="UP000030669">
    <property type="component" value="Unassembled WGS sequence"/>
</dbReference>
<gene>
    <name evidence="3" type="ORF">GLOTRDRAFT_134197</name>
</gene>